<keyword evidence="3" id="KW-1185">Reference proteome</keyword>
<sequence>MIWLAWRQHRVQFLVALLCFAAVAAVMVVTGLRMRHAFADAGLPSCLPKVTGAEIGVTAPPPGTQGDYTVANCVGLARQLSDRYETVTGVLAILFTMLPLFVGLFFGAPLVAREVEQGTHRLVWTQGITRRRWALVKFGLVGAVTLALAGAFAALSTWWIDPLARATGRGFNYLFFDQRGIVPAAYTLFAVALGTAAGALWRKGLPAMAATLVTFLVVRVGIAALARPRFLPARRITELITEPRELNRLHGDWIVSMGVHRADGTLLVGDGQVGCPPGEGRCLREFGAGAYNQWLVQPVGRFWTFQWIETGIYVALAALLLWYAVHRVRRRIS</sequence>
<feature type="transmembrane region" description="Helical" evidence="1">
    <location>
        <begin position="90"/>
        <end position="112"/>
    </location>
</feature>
<dbReference type="Proteomes" id="UP001589894">
    <property type="component" value="Unassembled WGS sequence"/>
</dbReference>
<feature type="transmembrane region" description="Helical" evidence="1">
    <location>
        <begin position="304"/>
        <end position="325"/>
    </location>
</feature>
<dbReference type="RefSeq" id="WP_377341640.1">
    <property type="nucleotide sequence ID" value="NZ_JBHLUE010000017.1"/>
</dbReference>
<organism evidence="2 3">
    <name type="scientific">Plantactinospora siamensis</name>
    <dbReference type="NCBI Taxonomy" id="555372"/>
    <lineage>
        <taxon>Bacteria</taxon>
        <taxon>Bacillati</taxon>
        <taxon>Actinomycetota</taxon>
        <taxon>Actinomycetes</taxon>
        <taxon>Micromonosporales</taxon>
        <taxon>Micromonosporaceae</taxon>
        <taxon>Plantactinospora</taxon>
    </lineage>
</organism>
<feature type="transmembrane region" description="Helical" evidence="1">
    <location>
        <begin position="180"/>
        <end position="201"/>
    </location>
</feature>
<keyword evidence="1" id="KW-0812">Transmembrane</keyword>
<keyword evidence="1" id="KW-1133">Transmembrane helix</keyword>
<feature type="transmembrane region" description="Helical" evidence="1">
    <location>
        <begin position="208"/>
        <end position="226"/>
    </location>
</feature>
<protein>
    <submittedName>
        <fullName evidence="2">Transporter</fullName>
    </submittedName>
</protein>
<gene>
    <name evidence="2" type="ORF">ACFFHU_21645</name>
</gene>
<evidence type="ECO:0000313" key="2">
    <source>
        <dbReference type="EMBL" id="MFC0566731.1"/>
    </source>
</evidence>
<name>A0ABV6P136_9ACTN</name>
<feature type="transmembrane region" description="Helical" evidence="1">
    <location>
        <begin position="133"/>
        <end position="160"/>
    </location>
</feature>
<keyword evidence="1" id="KW-0472">Membrane</keyword>
<evidence type="ECO:0000256" key="1">
    <source>
        <dbReference type="SAM" id="Phobius"/>
    </source>
</evidence>
<dbReference type="EMBL" id="JBHLUE010000017">
    <property type="protein sequence ID" value="MFC0566731.1"/>
    <property type="molecule type" value="Genomic_DNA"/>
</dbReference>
<feature type="transmembrane region" description="Helical" evidence="1">
    <location>
        <begin position="12"/>
        <end position="32"/>
    </location>
</feature>
<comment type="caution">
    <text evidence="2">The sequence shown here is derived from an EMBL/GenBank/DDBJ whole genome shotgun (WGS) entry which is preliminary data.</text>
</comment>
<accession>A0ABV6P136</accession>
<proteinExistence type="predicted"/>
<reference evidence="2 3" key="1">
    <citation type="submission" date="2024-09" db="EMBL/GenBank/DDBJ databases">
        <authorList>
            <person name="Sun Q."/>
            <person name="Mori K."/>
        </authorList>
    </citation>
    <scope>NUCLEOTIDE SEQUENCE [LARGE SCALE GENOMIC DNA]</scope>
    <source>
        <strain evidence="2 3">TBRC 2205</strain>
    </source>
</reference>
<evidence type="ECO:0000313" key="3">
    <source>
        <dbReference type="Proteomes" id="UP001589894"/>
    </source>
</evidence>